<evidence type="ECO:0000313" key="3">
    <source>
        <dbReference type="Proteomes" id="UP001150055"/>
    </source>
</evidence>
<dbReference type="EMBL" id="JALNTG010000025">
    <property type="protein sequence ID" value="MDD9320140.1"/>
    <property type="molecule type" value="Genomic_DNA"/>
</dbReference>
<protein>
    <recommendedName>
        <fullName evidence="1">TnsA endonuclease N-terminal domain-containing protein</fullName>
    </recommendedName>
</protein>
<dbReference type="RefSeq" id="WP_274579040.1">
    <property type="nucleotide sequence ID" value="NZ_JALNTG010000025.1"/>
</dbReference>
<dbReference type="AlphaFoldDB" id="A0AB35JXN3"/>
<dbReference type="InterPro" id="IPR014833">
    <property type="entry name" value="TnsA_N"/>
</dbReference>
<feature type="domain" description="TnsA endonuclease N-terminal" evidence="1">
    <location>
        <begin position="78"/>
        <end position="150"/>
    </location>
</feature>
<evidence type="ECO:0000259" key="1">
    <source>
        <dbReference type="Pfam" id="PF08722"/>
    </source>
</evidence>
<reference evidence="2" key="1">
    <citation type="submission" date="2022-12" db="EMBL/GenBank/DDBJ databases">
        <title>Acinetobacter lactucae: Emerging opportunistic pathogenic species of genus Acinetobacter isolated from immunocompromised patients in clinical settings of India.</title>
        <authorList>
            <person name="Amar A.K."/>
            <person name="Sawant A.R."/>
            <person name="Meera M."/>
            <person name="Tomar A."/>
            <person name="Sistla S."/>
            <person name="Prashanth K."/>
        </authorList>
    </citation>
    <scope>NUCLEOTIDE SEQUENCE</scope>
    <source>
        <strain evidence="2">PKAL1828C</strain>
    </source>
</reference>
<comment type="caution">
    <text evidence="2">The sequence shown here is derived from an EMBL/GenBank/DDBJ whole genome shotgun (WGS) entry which is preliminary data.</text>
</comment>
<accession>A0AB35JXN3</accession>
<dbReference type="Proteomes" id="UP001150055">
    <property type="component" value="Unassembled WGS sequence"/>
</dbReference>
<name>A0AB35JXN3_9GAMM</name>
<organism evidence="2 3">
    <name type="scientific">Acinetobacter lactucae</name>
    <dbReference type="NCBI Taxonomy" id="1785128"/>
    <lineage>
        <taxon>Bacteria</taxon>
        <taxon>Pseudomonadati</taxon>
        <taxon>Pseudomonadota</taxon>
        <taxon>Gammaproteobacteria</taxon>
        <taxon>Moraxellales</taxon>
        <taxon>Moraxellaceae</taxon>
        <taxon>Acinetobacter</taxon>
        <taxon>Acinetobacter calcoaceticus/baumannii complex</taxon>
    </lineage>
</organism>
<dbReference type="Pfam" id="PF08722">
    <property type="entry name" value="Tn7_TnsA-like_N"/>
    <property type="match status" value="1"/>
</dbReference>
<proteinExistence type="predicted"/>
<sequence>MYPFPQNNRNNLAQFIWEQIEKAFNAKPNLASTLHGQRKVFQGCFGRSTSLFPSTKSGGAIPLESRLELAQALCLEQSPQVKSFRTQAIKIPLSGNRFSYPDFLIQNIDGSFEIHEVKPSIRALAQEELQKFEQVSEILNQMGILFKLIDQFSLPTTKQLQNLLYLYQRGHKRNWTPLEIDQAMDALKETAFQNIEAIYRSLQESDLPCELGDYLLFHKKITIDTDGGI</sequence>
<evidence type="ECO:0000313" key="2">
    <source>
        <dbReference type="EMBL" id="MDD9320140.1"/>
    </source>
</evidence>
<gene>
    <name evidence="2" type="ORF">M0O54_08385</name>
</gene>